<dbReference type="VEuPathDB" id="PlasmoDB:PGAL8A_00041500"/>
<proteinExistence type="predicted"/>
<dbReference type="EMBL" id="CVMV01000132">
    <property type="protein sequence ID" value="CRG97986.1"/>
    <property type="molecule type" value="Genomic_DNA"/>
</dbReference>
<comment type="caution">
    <text evidence="2">The sequence shown here is derived from an EMBL/GenBank/DDBJ whole genome shotgun (WGS) entry which is preliminary data.</text>
</comment>
<gene>
    <name evidence="2" type="ORF">PGAL8A_00041500</name>
</gene>
<name>A0A1J1H3R1_PLAGA</name>
<keyword evidence="3" id="KW-1185">Reference proteome</keyword>
<organism evidence="2 3">
    <name type="scientific">Plasmodium gallinaceum</name>
    <dbReference type="NCBI Taxonomy" id="5849"/>
    <lineage>
        <taxon>Eukaryota</taxon>
        <taxon>Sar</taxon>
        <taxon>Alveolata</taxon>
        <taxon>Apicomplexa</taxon>
        <taxon>Aconoidasida</taxon>
        <taxon>Haemosporida</taxon>
        <taxon>Plasmodiidae</taxon>
        <taxon>Plasmodium</taxon>
        <taxon>Plasmodium (Haemamoeba)</taxon>
    </lineage>
</organism>
<reference evidence="2" key="1">
    <citation type="submission" date="2015-04" db="EMBL/GenBank/DDBJ databases">
        <authorList>
            <consortium name="Pathogen Informatics"/>
        </authorList>
    </citation>
    <scope>NUCLEOTIDE SEQUENCE [LARGE SCALE GENOMIC DNA]</scope>
    <source>
        <strain evidence="2">8A</strain>
    </source>
</reference>
<dbReference type="Proteomes" id="UP000220797">
    <property type="component" value="Unassembled WGS sequence"/>
</dbReference>
<keyword evidence="1" id="KW-0812">Transmembrane</keyword>
<evidence type="ECO:0000313" key="3">
    <source>
        <dbReference type="Proteomes" id="UP000220797"/>
    </source>
</evidence>
<protein>
    <submittedName>
        <fullName evidence="2">Fam-g protein</fullName>
    </submittedName>
</protein>
<dbReference type="GeneID" id="39728940"/>
<evidence type="ECO:0000313" key="2">
    <source>
        <dbReference type="EMBL" id="CRG97986.1"/>
    </source>
</evidence>
<dbReference type="RefSeq" id="XP_028530783.1">
    <property type="nucleotide sequence ID" value="XM_028674430.1"/>
</dbReference>
<feature type="transmembrane region" description="Helical" evidence="1">
    <location>
        <begin position="6"/>
        <end position="24"/>
    </location>
</feature>
<dbReference type="AlphaFoldDB" id="A0A1J1H3R1"/>
<sequence>MKTFTLYLKIFTFLLLIWIFPSFYKYDSSKSLINRDTLQTRIGLKHERMLAEDDISEEKSYYIKKRVEHYPSGEEEMILHELFHLMDIYFTCYNANIKSDFEIEVFLKKENEMRNKCRDKILNTYRNNISWSNVLPEV</sequence>
<keyword evidence="1" id="KW-1133">Transmembrane helix</keyword>
<accession>A0A1J1H3R1</accession>
<evidence type="ECO:0000256" key="1">
    <source>
        <dbReference type="SAM" id="Phobius"/>
    </source>
</evidence>
<keyword evidence="1" id="KW-0472">Membrane</keyword>